<keyword evidence="1" id="KW-1133">Transmembrane helix</keyword>
<protein>
    <submittedName>
        <fullName evidence="2">Uncharacterized protein</fullName>
    </submittedName>
</protein>
<dbReference type="AlphaFoldDB" id="A0A4Y7RSB0"/>
<evidence type="ECO:0000313" key="3">
    <source>
        <dbReference type="Proteomes" id="UP000297597"/>
    </source>
</evidence>
<dbReference type="Proteomes" id="UP000297597">
    <property type="component" value="Unassembled WGS sequence"/>
</dbReference>
<feature type="transmembrane region" description="Helical" evidence="1">
    <location>
        <begin position="7"/>
        <end position="29"/>
    </location>
</feature>
<dbReference type="OrthoDB" id="2375880at2"/>
<keyword evidence="1" id="KW-0472">Membrane</keyword>
<reference evidence="2 3" key="1">
    <citation type="journal article" date="2018" name="Environ. Microbiol.">
        <title>Novel energy conservation strategies and behaviour of Pelotomaculum schinkii driving syntrophic propionate catabolism.</title>
        <authorList>
            <person name="Hidalgo-Ahumada C.A.P."/>
            <person name="Nobu M.K."/>
            <person name="Narihiro T."/>
            <person name="Tamaki H."/>
            <person name="Liu W.T."/>
            <person name="Kamagata Y."/>
            <person name="Stams A.J.M."/>
            <person name="Imachi H."/>
            <person name="Sousa D.Z."/>
        </authorList>
    </citation>
    <scope>NUCLEOTIDE SEQUENCE [LARGE SCALE GENOMIC DNA]</scope>
    <source>
        <strain evidence="2 3">MGP</strain>
    </source>
</reference>
<keyword evidence="1" id="KW-0812">Transmembrane</keyword>
<sequence>MTIRNSFRLGIIGLIFAGLVIIFVTNYNITSENNNKERTDIGTGYKEIEKKQNESDRGQNVDHFDSEGEEWIDISLDYKEIEKMQSETDQGHKVGRLSPDGTALDFIHISLGLHVLSIEKVEKSDDGNASVILSTSKGIIETYLQQPNRKGPGGIWVVKKYRWIR</sequence>
<evidence type="ECO:0000313" key="2">
    <source>
        <dbReference type="EMBL" id="TEB11640.1"/>
    </source>
</evidence>
<comment type="caution">
    <text evidence="2">The sequence shown here is derived from an EMBL/GenBank/DDBJ whole genome shotgun (WGS) entry which is preliminary data.</text>
</comment>
<gene>
    <name evidence="2" type="ORF">Pmgp_01436</name>
</gene>
<name>A0A4Y7RSB0_9FIRM</name>
<keyword evidence="3" id="KW-1185">Reference proteome</keyword>
<dbReference type="RefSeq" id="WP_134213321.1">
    <property type="nucleotide sequence ID" value="NZ_QFFZ01000012.1"/>
</dbReference>
<dbReference type="EMBL" id="QFFZ01000012">
    <property type="protein sequence ID" value="TEB11640.1"/>
    <property type="molecule type" value="Genomic_DNA"/>
</dbReference>
<organism evidence="2 3">
    <name type="scientific">Pelotomaculum propionicicum</name>
    <dbReference type="NCBI Taxonomy" id="258475"/>
    <lineage>
        <taxon>Bacteria</taxon>
        <taxon>Bacillati</taxon>
        <taxon>Bacillota</taxon>
        <taxon>Clostridia</taxon>
        <taxon>Eubacteriales</taxon>
        <taxon>Desulfotomaculaceae</taxon>
        <taxon>Pelotomaculum</taxon>
    </lineage>
</organism>
<proteinExistence type="predicted"/>
<evidence type="ECO:0000256" key="1">
    <source>
        <dbReference type="SAM" id="Phobius"/>
    </source>
</evidence>
<accession>A0A4Y7RSB0</accession>